<dbReference type="RefSeq" id="WP_118253034.1">
    <property type="nucleotide sequence ID" value="NZ_JANDWJ010000008.1"/>
</dbReference>
<comment type="caution">
    <text evidence="2">The sequence shown here is derived from an EMBL/GenBank/DDBJ whole genome shotgun (WGS) entry which is preliminary data.</text>
</comment>
<accession>A0A3R6J4H0</accession>
<feature type="transmembrane region" description="Helical" evidence="1">
    <location>
        <begin position="12"/>
        <end position="35"/>
    </location>
</feature>
<gene>
    <name evidence="2" type="ORF">DW192_00350</name>
</gene>
<dbReference type="AlphaFoldDB" id="A0A3R6J4H0"/>
<reference evidence="2 3" key="1">
    <citation type="submission" date="2018-08" db="EMBL/GenBank/DDBJ databases">
        <title>A genome reference for cultivated species of the human gut microbiota.</title>
        <authorList>
            <person name="Zou Y."/>
            <person name="Xue W."/>
            <person name="Luo G."/>
        </authorList>
    </citation>
    <scope>NUCLEOTIDE SEQUENCE [LARGE SCALE GENOMIC DNA]</scope>
    <source>
        <strain evidence="2 3">AM16-54</strain>
    </source>
</reference>
<sequence length="77" mass="8460">MKNKILDLTKSAVWLVLCLIVGALICEGICSLANINKPAKRVGISVITEEEHDYLVVDTKHGVCVIHAESCPCRKKK</sequence>
<organism evidence="2 3">
    <name type="scientific">Segatella copri</name>
    <dbReference type="NCBI Taxonomy" id="165179"/>
    <lineage>
        <taxon>Bacteria</taxon>
        <taxon>Pseudomonadati</taxon>
        <taxon>Bacteroidota</taxon>
        <taxon>Bacteroidia</taxon>
        <taxon>Bacteroidales</taxon>
        <taxon>Prevotellaceae</taxon>
        <taxon>Segatella</taxon>
    </lineage>
</organism>
<keyword evidence="1" id="KW-0812">Transmembrane</keyword>
<name>A0A3R6J4H0_9BACT</name>
<keyword evidence="1" id="KW-1133">Transmembrane helix</keyword>
<evidence type="ECO:0000313" key="3">
    <source>
        <dbReference type="Proteomes" id="UP000284548"/>
    </source>
</evidence>
<evidence type="ECO:0000256" key="1">
    <source>
        <dbReference type="SAM" id="Phobius"/>
    </source>
</evidence>
<proteinExistence type="predicted"/>
<evidence type="ECO:0000313" key="2">
    <source>
        <dbReference type="EMBL" id="RHH85216.1"/>
    </source>
</evidence>
<protein>
    <submittedName>
        <fullName evidence="2">Uncharacterized protein</fullName>
    </submittedName>
</protein>
<dbReference type="Proteomes" id="UP000284548">
    <property type="component" value="Unassembled WGS sequence"/>
</dbReference>
<keyword evidence="1" id="KW-0472">Membrane</keyword>
<dbReference type="EMBL" id="QRKB01000001">
    <property type="protein sequence ID" value="RHH85216.1"/>
    <property type="molecule type" value="Genomic_DNA"/>
</dbReference>